<reference evidence="1 2" key="1">
    <citation type="submission" date="2024-03" db="EMBL/GenBank/DDBJ databases">
        <title>Sequence of Lycoming College Course Isolates.</title>
        <authorList>
            <person name="Plotts O."/>
            <person name="Newman J."/>
        </authorList>
    </citation>
    <scope>NUCLEOTIDE SEQUENCE [LARGE SCALE GENOMIC DNA]</scope>
    <source>
        <strain evidence="1 2">CJB-3</strain>
    </source>
</reference>
<organism evidence="1 2">
    <name type="scientific">Pedobacter panaciterrae</name>
    <dbReference type="NCBI Taxonomy" id="363849"/>
    <lineage>
        <taxon>Bacteria</taxon>
        <taxon>Pseudomonadati</taxon>
        <taxon>Bacteroidota</taxon>
        <taxon>Sphingobacteriia</taxon>
        <taxon>Sphingobacteriales</taxon>
        <taxon>Sphingobacteriaceae</taxon>
        <taxon>Pedobacter</taxon>
    </lineage>
</organism>
<proteinExistence type="predicted"/>
<sequence>MITLEENKENLTEKVQAILNNLRHEVEHTRQLHSAGINNSLSSSLEGFYTNPLTALLDMHCTSKNSLKKMVSQLTIGFLHTQKALIKKAFQVDQNNKVVYYIVLNEDNTVNRNVFFEFLSLYDELGISDNLPILIKFLPERVMEKANLKDELLLN</sequence>
<dbReference type="Proteomes" id="UP001378956">
    <property type="component" value="Unassembled WGS sequence"/>
</dbReference>
<evidence type="ECO:0000313" key="1">
    <source>
        <dbReference type="EMBL" id="MEJ2905097.1"/>
    </source>
</evidence>
<keyword evidence="2" id="KW-1185">Reference proteome</keyword>
<dbReference type="RefSeq" id="WP_337717617.1">
    <property type="nucleotide sequence ID" value="NZ_JBBEUB010000009.1"/>
</dbReference>
<dbReference type="EMBL" id="JBBEUB010000009">
    <property type="protein sequence ID" value="MEJ2905097.1"/>
    <property type="molecule type" value="Genomic_DNA"/>
</dbReference>
<evidence type="ECO:0000313" key="2">
    <source>
        <dbReference type="Proteomes" id="UP001378956"/>
    </source>
</evidence>
<comment type="caution">
    <text evidence="1">The sequence shown here is derived from an EMBL/GenBank/DDBJ whole genome shotgun (WGS) entry which is preliminary data.</text>
</comment>
<accession>A0ABU8NS70</accession>
<protein>
    <submittedName>
        <fullName evidence="1">Uncharacterized protein</fullName>
    </submittedName>
</protein>
<gene>
    <name evidence="1" type="ORF">WAE58_21810</name>
</gene>
<name>A0ABU8NS70_9SPHI</name>